<dbReference type="Gene3D" id="3.40.50.1110">
    <property type="entry name" value="SGNH hydrolase"/>
    <property type="match status" value="1"/>
</dbReference>
<keyword evidence="1" id="KW-1185">Reference proteome</keyword>
<sequence length="472" mass="53234">MTNYLAKYVPVGESEELVINTTKPIVAGKRTDLSHFGRISAIKVQETTFYENEDFQNIVDGLNKLTTRLNEMHDILNMTEHMLSAGFAYNGSLNRLHDILLDVVIRNRSLKIGVLGGSISAGGALGGEQYIYSSILGHLLQLVIGERVEIYNVAVGSTASNYYKYCIHAHLNASDMDIIIWEFAINDFIVGIGPESQEELTRFVLALPKKPQLVYVDFVHLVLFRQPHPCRFGSKRFGMHYDVPSISLPNALCTYLEKGLRDGLLGSDNSHPGKIPHAMAAIFLAHLLKDVLQNITREWSPNNTPTSFQKGVDAENLIGELPPPLYNISQNLHRQCWSTLLSKEGVLNDLIPSKREDDWEMMQQEYEEDYRLDRKMFWGCKRKNKSIVFPLIIEPDEHATLFSVYVVMLGCSWCGNAVVFLDHGNGVVIKTYWNWNIVRLFHVANNVPPGNHNITVIPQSDILVRVTSVIVA</sequence>
<name>A0ABM0MWD6_SACKO</name>
<organism evidence="1 2">
    <name type="scientific">Saccoglossus kowalevskii</name>
    <name type="common">Acorn worm</name>
    <dbReference type="NCBI Taxonomy" id="10224"/>
    <lineage>
        <taxon>Eukaryota</taxon>
        <taxon>Metazoa</taxon>
        <taxon>Hemichordata</taxon>
        <taxon>Enteropneusta</taxon>
        <taxon>Harrimaniidae</taxon>
        <taxon>Saccoglossus</taxon>
    </lineage>
</organism>
<accession>A0ABM0MWD6</accession>
<protein>
    <submittedName>
        <fullName evidence="2">Uncharacterized protein LOC102808944</fullName>
    </submittedName>
</protein>
<evidence type="ECO:0000313" key="2">
    <source>
        <dbReference type="RefSeq" id="XP_006824327.1"/>
    </source>
</evidence>
<dbReference type="GeneID" id="102808944"/>
<dbReference type="SUPFAM" id="SSF52266">
    <property type="entry name" value="SGNH hydrolase"/>
    <property type="match status" value="1"/>
</dbReference>
<dbReference type="PANTHER" id="PTHR34407">
    <property type="entry name" value="EXPRESSED PROTEIN"/>
    <property type="match status" value="1"/>
</dbReference>
<proteinExistence type="predicted"/>
<evidence type="ECO:0000313" key="1">
    <source>
        <dbReference type="Proteomes" id="UP000694865"/>
    </source>
</evidence>
<dbReference type="PANTHER" id="PTHR34407:SF1">
    <property type="entry name" value="SGNH HYDROLASE-TYPE ESTERASE DOMAIN-CONTAINING PROTEIN"/>
    <property type="match status" value="1"/>
</dbReference>
<reference evidence="2" key="1">
    <citation type="submission" date="2025-08" db="UniProtKB">
        <authorList>
            <consortium name="RefSeq"/>
        </authorList>
    </citation>
    <scope>IDENTIFICATION</scope>
    <source>
        <tissue evidence="2">Testes</tissue>
    </source>
</reference>
<dbReference type="RefSeq" id="XP_006824327.1">
    <property type="nucleotide sequence ID" value="XM_006824264.1"/>
</dbReference>
<gene>
    <name evidence="2" type="primary">LOC102808944</name>
</gene>
<dbReference type="CDD" id="cd00229">
    <property type="entry name" value="SGNH_hydrolase"/>
    <property type="match status" value="1"/>
</dbReference>
<dbReference type="InterPro" id="IPR036514">
    <property type="entry name" value="SGNH_hydro_sf"/>
</dbReference>
<dbReference type="Proteomes" id="UP000694865">
    <property type="component" value="Unplaced"/>
</dbReference>